<protein>
    <submittedName>
        <fullName evidence="2">Uncharacterized protein</fullName>
    </submittedName>
</protein>
<gene>
    <name evidence="2" type="ORF">VP01_2208g1</name>
</gene>
<dbReference type="VEuPathDB" id="FungiDB:VP01_2208g1"/>
<evidence type="ECO:0000256" key="1">
    <source>
        <dbReference type="SAM" id="MobiDB-lite"/>
    </source>
</evidence>
<reference evidence="2 3" key="1">
    <citation type="submission" date="2015-08" db="EMBL/GenBank/DDBJ databases">
        <title>Next Generation Sequencing and Analysis of the Genome of Puccinia sorghi L Schw, the Causal Agent of Maize Common Rust.</title>
        <authorList>
            <person name="Rochi L."/>
            <person name="Burguener G."/>
            <person name="Darino M."/>
            <person name="Turjanski A."/>
            <person name="Kreff E."/>
            <person name="Dieguez M.J."/>
            <person name="Sacco F."/>
        </authorList>
    </citation>
    <scope>NUCLEOTIDE SEQUENCE [LARGE SCALE GENOMIC DNA]</scope>
    <source>
        <strain evidence="2 3">RO10H11247</strain>
    </source>
</reference>
<proteinExistence type="predicted"/>
<dbReference type="Proteomes" id="UP000037035">
    <property type="component" value="Unassembled WGS sequence"/>
</dbReference>
<dbReference type="AlphaFoldDB" id="A0A0L6V8X8"/>
<evidence type="ECO:0000313" key="3">
    <source>
        <dbReference type="Proteomes" id="UP000037035"/>
    </source>
</evidence>
<feature type="region of interest" description="Disordered" evidence="1">
    <location>
        <begin position="56"/>
        <end position="78"/>
    </location>
</feature>
<comment type="caution">
    <text evidence="2">The sequence shown here is derived from an EMBL/GenBank/DDBJ whole genome shotgun (WGS) entry which is preliminary data.</text>
</comment>
<accession>A0A0L6V8X8</accession>
<evidence type="ECO:0000313" key="2">
    <source>
        <dbReference type="EMBL" id="KNZ57218.1"/>
    </source>
</evidence>
<dbReference type="EMBL" id="LAVV01007068">
    <property type="protein sequence ID" value="KNZ57218.1"/>
    <property type="molecule type" value="Genomic_DNA"/>
</dbReference>
<feature type="compositionally biased region" description="Polar residues" evidence="1">
    <location>
        <begin position="56"/>
        <end position="70"/>
    </location>
</feature>
<name>A0A0L6V8X8_9BASI</name>
<sequence>MMMMDEEEEEGKEQNSVFLVVRWKWEMVKSGMGGGIPPEDGSVVFIPQKHPSHSQKFNPSFSTRNHSQCGTHPGPSSKRWVSPALRTVPVVSPVKYIPSSCDRFVCPCQLFQLNDLLEEGTISMGCHVALVQHLFLLIIQAAPVPESELWSRHKISSKTILQEQQQQKNPIKVKTVFKQLEEWNCKATVVASLAEPSRSHGLENMLISVSNVKVESSGTLHFEYHQLQDTPNYNISPPINPFSRATTSWISKILLKNNFSAIIKCNSFFHQLYLNRKDTSPQILHMRICHDMLMDAGSPKGYPKIWKKAYQIWVWKVSRLTGIPPLPKSDKLSWYDYLITSFPSCISFHFLPCLSPLHSCMMYFSPNFFPFLTLTHSGSSLFIFLQDCLHSKQYLYILLLVHYGEHHHYHQPPCAARIQAGSNTLNPFNLLGEGQSLVKDNPQPMGQFRELEIKTSKTEVWGSQVCWIRSLGLLSSCQKLN</sequence>
<keyword evidence="3" id="KW-1185">Reference proteome</keyword>
<organism evidence="2 3">
    <name type="scientific">Puccinia sorghi</name>
    <dbReference type="NCBI Taxonomy" id="27349"/>
    <lineage>
        <taxon>Eukaryota</taxon>
        <taxon>Fungi</taxon>
        <taxon>Dikarya</taxon>
        <taxon>Basidiomycota</taxon>
        <taxon>Pucciniomycotina</taxon>
        <taxon>Pucciniomycetes</taxon>
        <taxon>Pucciniales</taxon>
        <taxon>Pucciniaceae</taxon>
        <taxon>Puccinia</taxon>
    </lineage>
</organism>